<dbReference type="Pfam" id="PF05857">
    <property type="entry name" value="TraX"/>
    <property type="match status" value="1"/>
</dbReference>
<proteinExistence type="predicted"/>
<feature type="transmembrane region" description="Helical" evidence="1">
    <location>
        <begin position="91"/>
        <end position="109"/>
    </location>
</feature>
<dbReference type="AlphaFoldDB" id="A0A9J6P0W6"/>
<comment type="caution">
    <text evidence="2">The sequence shown here is derived from an EMBL/GenBank/DDBJ whole genome shotgun (WGS) entry which is preliminary data.</text>
</comment>
<dbReference type="EMBL" id="JAGSOJ010000002">
    <property type="protein sequence ID" value="MCM1990187.1"/>
    <property type="molecule type" value="Genomic_DNA"/>
</dbReference>
<name>A0A9J6P0W6_9CLOT</name>
<organism evidence="2 3">
    <name type="scientific">Oceanirhabdus seepicola</name>
    <dbReference type="NCBI Taxonomy" id="2828781"/>
    <lineage>
        <taxon>Bacteria</taxon>
        <taxon>Bacillati</taxon>
        <taxon>Bacillota</taxon>
        <taxon>Clostridia</taxon>
        <taxon>Eubacteriales</taxon>
        <taxon>Clostridiaceae</taxon>
        <taxon>Oceanirhabdus</taxon>
    </lineage>
</organism>
<accession>A0A9J6P0W6</accession>
<feature type="transmembrane region" description="Helical" evidence="1">
    <location>
        <begin position="220"/>
        <end position="240"/>
    </location>
</feature>
<reference evidence="2" key="2">
    <citation type="submission" date="2021-04" db="EMBL/GenBank/DDBJ databases">
        <authorList>
            <person name="Dong X."/>
        </authorList>
    </citation>
    <scope>NUCLEOTIDE SEQUENCE</scope>
    <source>
        <strain evidence="2">ZWT</strain>
    </source>
</reference>
<dbReference type="RefSeq" id="WP_250859228.1">
    <property type="nucleotide sequence ID" value="NZ_JAGSOJ010000002.1"/>
</dbReference>
<evidence type="ECO:0000313" key="2">
    <source>
        <dbReference type="EMBL" id="MCM1990187.1"/>
    </source>
</evidence>
<evidence type="ECO:0000256" key="1">
    <source>
        <dbReference type="SAM" id="Phobius"/>
    </source>
</evidence>
<keyword evidence="3" id="KW-1185">Reference proteome</keyword>
<feature type="transmembrane region" description="Helical" evidence="1">
    <location>
        <begin position="37"/>
        <end position="54"/>
    </location>
</feature>
<keyword evidence="1" id="KW-1133">Transmembrane helix</keyword>
<sequence length="241" mass="28032">MKKLNGFQLKVIALIVMLMDHMYFAFPKVFPQWFHPLSRFVAPLFAFLMVEGLFYTRNKLKYNFRLFVWAAFMHIVNSIINTAFVSKDVSIHNNIFMTLALGLTILNLFELSKNSKGIKKWGLLVVAIVLVPLGIYVEGGMSLIPFILITYFFRTNKKKAMIGYGVLFVLLLGISYVPYETLEMTINMLMFNCDFLFITVVPFILLYNGERGVNNKFSKYLFYVFYPLHLWGLAIMEFVLK</sequence>
<dbReference type="InterPro" id="IPR008875">
    <property type="entry name" value="TraX"/>
</dbReference>
<feature type="transmembrane region" description="Helical" evidence="1">
    <location>
        <begin position="160"/>
        <end position="177"/>
    </location>
</feature>
<evidence type="ECO:0000313" key="3">
    <source>
        <dbReference type="Proteomes" id="UP001056429"/>
    </source>
</evidence>
<reference evidence="2" key="1">
    <citation type="journal article" date="2021" name="mSystems">
        <title>Bacteria and Archaea Synergistically Convert Glycine Betaine to Biogenic Methane in the Formosa Cold Seep of the South China Sea.</title>
        <authorList>
            <person name="Li L."/>
            <person name="Zhang W."/>
            <person name="Zhang S."/>
            <person name="Song L."/>
            <person name="Sun Q."/>
            <person name="Zhang H."/>
            <person name="Xiang H."/>
            <person name="Dong X."/>
        </authorList>
    </citation>
    <scope>NUCLEOTIDE SEQUENCE</scope>
    <source>
        <strain evidence="2">ZWT</strain>
    </source>
</reference>
<feature type="transmembrane region" description="Helical" evidence="1">
    <location>
        <begin position="7"/>
        <end position="25"/>
    </location>
</feature>
<protein>
    <submittedName>
        <fullName evidence="2">Conjugal transfer protein TraX</fullName>
    </submittedName>
</protein>
<keyword evidence="1" id="KW-0812">Transmembrane</keyword>
<keyword evidence="1" id="KW-0472">Membrane</keyword>
<feature type="transmembrane region" description="Helical" evidence="1">
    <location>
        <begin position="189"/>
        <end position="208"/>
    </location>
</feature>
<gene>
    <name evidence="2" type="ORF">KDK92_10625</name>
</gene>
<feature type="transmembrane region" description="Helical" evidence="1">
    <location>
        <begin position="66"/>
        <end position="85"/>
    </location>
</feature>
<feature type="transmembrane region" description="Helical" evidence="1">
    <location>
        <begin position="121"/>
        <end position="154"/>
    </location>
</feature>
<dbReference type="Proteomes" id="UP001056429">
    <property type="component" value="Unassembled WGS sequence"/>
</dbReference>